<dbReference type="GO" id="GO:0016616">
    <property type="term" value="F:oxidoreductase activity, acting on the CH-OH group of donors, NAD or NADP as acceptor"/>
    <property type="evidence" value="ECO:0007669"/>
    <property type="project" value="TreeGrafter"/>
</dbReference>
<dbReference type="Gene3D" id="3.40.50.720">
    <property type="entry name" value="NAD(P)-binding Rossmann-like Domain"/>
    <property type="match status" value="1"/>
</dbReference>
<dbReference type="PANTHER" id="PTHR42760">
    <property type="entry name" value="SHORT-CHAIN DEHYDROGENASES/REDUCTASES FAMILY MEMBER"/>
    <property type="match status" value="1"/>
</dbReference>
<dbReference type="InterPro" id="IPR036291">
    <property type="entry name" value="NAD(P)-bd_dom_sf"/>
</dbReference>
<dbReference type="PRINTS" id="PR00081">
    <property type="entry name" value="GDHRDH"/>
</dbReference>
<comment type="similarity">
    <text evidence="1">Belongs to the short-chain dehydrogenases/reductases (SDR) family.</text>
</comment>
<sequence>MAESVLVTGGADSVGRVIAERCLARGDKVHICDVRREALDETLAANPGMTGTVADVGSHDAVQRVFEDAAAAIGDVTVLVNNVGVAGPRAAIEDIALEDWEDCLRINLSGMFFCIQRAIPMMKRRGGGAIVNFSTGSTRTRLPNRLPYVVSKFGVEGLTLNAARELGPFGIRCNAILPGMINNARMRGIVAARARESGRTVAEVEADYLRHISMHVQIEPSELADMALFLCSAAGRKITGELIAVSGNLEWEE</sequence>
<dbReference type="FunFam" id="3.40.50.720:FF:000084">
    <property type="entry name" value="Short-chain dehydrogenase reductase"/>
    <property type="match status" value="1"/>
</dbReference>
<organism evidence="3 4">
    <name type="scientific">Roseiarcus fermentans</name>
    <dbReference type="NCBI Taxonomy" id="1473586"/>
    <lineage>
        <taxon>Bacteria</taxon>
        <taxon>Pseudomonadati</taxon>
        <taxon>Pseudomonadota</taxon>
        <taxon>Alphaproteobacteria</taxon>
        <taxon>Hyphomicrobiales</taxon>
        <taxon>Roseiarcaceae</taxon>
        <taxon>Roseiarcus</taxon>
    </lineage>
</organism>
<dbReference type="Proteomes" id="UP000253529">
    <property type="component" value="Unassembled WGS sequence"/>
</dbReference>
<keyword evidence="2" id="KW-0560">Oxidoreductase</keyword>
<keyword evidence="4" id="KW-1185">Reference proteome</keyword>
<name>A0A366FH42_9HYPH</name>
<dbReference type="AlphaFoldDB" id="A0A366FH42"/>
<dbReference type="PANTHER" id="PTHR42760:SF133">
    <property type="entry name" value="3-OXOACYL-[ACYL-CARRIER-PROTEIN] REDUCTASE"/>
    <property type="match status" value="1"/>
</dbReference>
<evidence type="ECO:0000313" key="3">
    <source>
        <dbReference type="EMBL" id="RBP13993.1"/>
    </source>
</evidence>
<dbReference type="RefSeq" id="WP_113889142.1">
    <property type="nucleotide sequence ID" value="NZ_QNRK01000010.1"/>
</dbReference>
<dbReference type="InterPro" id="IPR002347">
    <property type="entry name" value="SDR_fam"/>
</dbReference>
<gene>
    <name evidence="3" type="ORF">DFR50_11016</name>
</gene>
<evidence type="ECO:0000256" key="1">
    <source>
        <dbReference type="ARBA" id="ARBA00006484"/>
    </source>
</evidence>
<reference evidence="3 4" key="1">
    <citation type="submission" date="2018-06" db="EMBL/GenBank/DDBJ databases">
        <title>Genomic Encyclopedia of Type Strains, Phase IV (KMG-IV): sequencing the most valuable type-strain genomes for metagenomic binning, comparative biology and taxonomic classification.</title>
        <authorList>
            <person name="Goeker M."/>
        </authorList>
    </citation>
    <scope>NUCLEOTIDE SEQUENCE [LARGE SCALE GENOMIC DNA]</scope>
    <source>
        <strain evidence="3 4">DSM 24875</strain>
    </source>
</reference>
<protein>
    <submittedName>
        <fullName evidence="3">NAD(P)-dependent dehydrogenase (Short-subunit alcohol dehydrogenase family)</fullName>
    </submittedName>
</protein>
<evidence type="ECO:0000313" key="4">
    <source>
        <dbReference type="Proteomes" id="UP000253529"/>
    </source>
</evidence>
<dbReference type="CDD" id="cd05233">
    <property type="entry name" value="SDR_c"/>
    <property type="match status" value="1"/>
</dbReference>
<dbReference type="Pfam" id="PF13561">
    <property type="entry name" value="adh_short_C2"/>
    <property type="match status" value="1"/>
</dbReference>
<proteinExistence type="inferred from homology"/>
<comment type="caution">
    <text evidence="3">The sequence shown here is derived from an EMBL/GenBank/DDBJ whole genome shotgun (WGS) entry which is preliminary data.</text>
</comment>
<dbReference type="EMBL" id="QNRK01000010">
    <property type="protein sequence ID" value="RBP13993.1"/>
    <property type="molecule type" value="Genomic_DNA"/>
</dbReference>
<dbReference type="OrthoDB" id="9804774at2"/>
<dbReference type="SUPFAM" id="SSF51735">
    <property type="entry name" value="NAD(P)-binding Rossmann-fold domains"/>
    <property type="match status" value="1"/>
</dbReference>
<evidence type="ECO:0000256" key="2">
    <source>
        <dbReference type="ARBA" id="ARBA00023002"/>
    </source>
</evidence>
<dbReference type="PRINTS" id="PR00080">
    <property type="entry name" value="SDRFAMILY"/>
</dbReference>
<accession>A0A366FH42</accession>